<proteinExistence type="predicted"/>
<evidence type="ECO:0000313" key="2">
    <source>
        <dbReference type="EMBL" id="KAK3702309.1"/>
    </source>
</evidence>
<dbReference type="AlphaFoldDB" id="A0AAE1CJV1"/>
<feature type="region of interest" description="Disordered" evidence="1">
    <location>
        <begin position="1"/>
        <end position="22"/>
    </location>
</feature>
<comment type="caution">
    <text evidence="2">The sequence shown here is derived from an EMBL/GenBank/DDBJ whole genome shotgun (WGS) entry which is preliminary data.</text>
</comment>
<protein>
    <submittedName>
        <fullName evidence="2">Uncharacterized protein</fullName>
    </submittedName>
</protein>
<sequence>MCKAIKKKCSGGPDRHPPPEMPQYVPLSEYVRQIFSATNRTPATSTDIATKDSIFHQVFHFTAHGWADKSPEKLKPFFSRTSELRVNNDNIL</sequence>
<accession>A0AAE1CJV1</accession>
<gene>
    <name evidence="2" type="ORF">RRG08_008697</name>
</gene>
<reference evidence="2" key="1">
    <citation type="journal article" date="2023" name="G3 (Bethesda)">
        <title>A reference genome for the long-term kleptoplast-retaining sea slug Elysia crispata morphotype clarki.</title>
        <authorList>
            <person name="Eastman K.E."/>
            <person name="Pendleton A.L."/>
            <person name="Shaikh M.A."/>
            <person name="Suttiyut T."/>
            <person name="Ogas R."/>
            <person name="Tomko P."/>
            <person name="Gavelis G."/>
            <person name="Widhalm J.R."/>
            <person name="Wisecaver J.H."/>
        </authorList>
    </citation>
    <scope>NUCLEOTIDE SEQUENCE</scope>
    <source>
        <strain evidence="2">ECLA1</strain>
    </source>
</reference>
<dbReference type="Proteomes" id="UP001283361">
    <property type="component" value="Unassembled WGS sequence"/>
</dbReference>
<name>A0AAE1CJV1_9GAST</name>
<organism evidence="2 3">
    <name type="scientific">Elysia crispata</name>
    <name type="common">lettuce slug</name>
    <dbReference type="NCBI Taxonomy" id="231223"/>
    <lineage>
        <taxon>Eukaryota</taxon>
        <taxon>Metazoa</taxon>
        <taxon>Spiralia</taxon>
        <taxon>Lophotrochozoa</taxon>
        <taxon>Mollusca</taxon>
        <taxon>Gastropoda</taxon>
        <taxon>Heterobranchia</taxon>
        <taxon>Euthyneura</taxon>
        <taxon>Panpulmonata</taxon>
        <taxon>Sacoglossa</taxon>
        <taxon>Placobranchoidea</taxon>
        <taxon>Plakobranchidae</taxon>
        <taxon>Elysia</taxon>
    </lineage>
</organism>
<evidence type="ECO:0000313" key="3">
    <source>
        <dbReference type="Proteomes" id="UP001283361"/>
    </source>
</evidence>
<dbReference type="EMBL" id="JAWDGP010007856">
    <property type="protein sequence ID" value="KAK3702309.1"/>
    <property type="molecule type" value="Genomic_DNA"/>
</dbReference>
<keyword evidence="3" id="KW-1185">Reference proteome</keyword>
<evidence type="ECO:0000256" key="1">
    <source>
        <dbReference type="SAM" id="MobiDB-lite"/>
    </source>
</evidence>